<dbReference type="EMBL" id="UINC01205636">
    <property type="protein sequence ID" value="SVE26894.1"/>
    <property type="molecule type" value="Genomic_DNA"/>
</dbReference>
<name>A0A383C3Y5_9ZZZZ</name>
<dbReference type="InterPro" id="IPR036181">
    <property type="entry name" value="MIT_dom_sf"/>
</dbReference>
<evidence type="ECO:0008006" key="3">
    <source>
        <dbReference type="Google" id="ProtNLM"/>
    </source>
</evidence>
<gene>
    <name evidence="2" type="ORF">METZ01_LOCUS479748</name>
</gene>
<sequence>MARRKRKKSPKKDSPGSSHTWQLSFTVALLVAMLILMYFSSENRYWQEYIDAGDRASEHGNYEWAKKMYNEALQYAQNKDPKDPLVAKTKAYLERLEKDKSR</sequence>
<keyword evidence="1" id="KW-0472">Membrane</keyword>
<keyword evidence="1" id="KW-0812">Transmembrane</keyword>
<proteinExistence type="predicted"/>
<feature type="transmembrane region" description="Helical" evidence="1">
    <location>
        <begin position="21"/>
        <end position="39"/>
    </location>
</feature>
<keyword evidence="1" id="KW-1133">Transmembrane helix</keyword>
<dbReference type="SUPFAM" id="SSF116846">
    <property type="entry name" value="MIT domain"/>
    <property type="match status" value="1"/>
</dbReference>
<reference evidence="2" key="1">
    <citation type="submission" date="2018-05" db="EMBL/GenBank/DDBJ databases">
        <authorList>
            <person name="Lanie J.A."/>
            <person name="Ng W.-L."/>
            <person name="Kazmierczak K.M."/>
            <person name="Andrzejewski T.M."/>
            <person name="Davidsen T.M."/>
            <person name="Wayne K.J."/>
            <person name="Tettelin H."/>
            <person name="Glass J.I."/>
            <person name="Rusch D."/>
            <person name="Podicherti R."/>
            <person name="Tsui H.-C.T."/>
            <person name="Winkler M.E."/>
        </authorList>
    </citation>
    <scope>NUCLEOTIDE SEQUENCE</scope>
</reference>
<evidence type="ECO:0000256" key="1">
    <source>
        <dbReference type="SAM" id="Phobius"/>
    </source>
</evidence>
<evidence type="ECO:0000313" key="2">
    <source>
        <dbReference type="EMBL" id="SVE26894.1"/>
    </source>
</evidence>
<accession>A0A383C3Y5</accession>
<protein>
    <recommendedName>
        <fullName evidence="3">Tetratricopeptide repeat-like domain-containing protein</fullName>
    </recommendedName>
</protein>
<dbReference type="AlphaFoldDB" id="A0A383C3Y5"/>
<organism evidence="2">
    <name type="scientific">marine metagenome</name>
    <dbReference type="NCBI Taxonomy" id="408172"/>
    <lineage>
        <taxon>unclassified sequences</taxon>
        <taxon>metagenomes</taxon>
        <taxon>ecological metagenomes</taxon>
    </lineage>
</organism>